<dbReference type="EMBL" id="BBTG02000081">
    <property type="protein sequence ID" value="GAO19842.1"/>
    <property type="molecule type" value="Genomic_DNA"/>
</dbReference>
<dbReference type="AlphaFoldDB" id="A0A1B5L808"/>
<dbReference type="Proteomes" id="UP000027002">
    <property type="component" value="Chromosome 3"/>
</dbReference>
<organism evidence="1 4">
    <name type="scientific">Ustilaginoidea virens</name>
    <name type="common">Rice false smut fungus</name>
    <name type="synonym">Villosiclava virens</name>
    <dbReference type="NCBI Taxonomy" id="1159556"/>
    <lineage>
        <taxon>Eukaryota</taxon>
        <taxon>Fungi</taxon>
        <taxon>Dikarya</taxon>
        <taxon>Ascomycota</taxon>
        <taxon>Pezizomycotina</taxon>
        <taxon>Sordariomycetes</taxon>
        <taxon>Hypocreomycetidae</taxon>
        <taxon>Hypocreales</taxon>
        <taxon>Clavicipitaceae</taxon>
        <taxon>Ustilaginoidea</taxon>
    </lineage>
</organism>
<evidence type="ECO:0000313" key="2">
    <source>
        <dbReference type="EMBL" id="QUC20268.1"/>
    </source>
</evidence>
<dbReference type="EMBL" id="CP072755">
    <property type="protein sequence ID" value="QUC20268.1"/>
    <property type="molecule type" value="Genomic_DNA"/>
</dbReference>
<dbReference type="GeneID" id="66065287"/>
<reference evidence="4" key="2">
    <citation type="journal article" date="2016" name="Genome Announc.">
        <title>Genome sequence of Ustilaginoidea virens IPU010, a rice pathogenic fungus causing false smut.</title>
        <authorList>
            <person name="Kumagai T."/>
            <person name="Ishii T."/>
            <person name="Terai G."/>
            <person name="Umemura M."/>
            <person name="Machida M."/>
            <person name="Asai K."/>
        </authorList>
    </citation>
    <scope>NUCLEOTIDE SEQUENCE [LARGE SCALE GENOMIC DNA]</scope>
    <source>
        <strain evidence="4">IPU010</strain>
    </source>
</reference>
<accession>A0A1B5L808</accession>
<sequence>MAAAIASYSHDHFHSLPSVKEAHERFVNIKGQGHVEWFKKFFVASNMDRRFGLAMIHRHFDLEHHEKLVEYKGTSIPWSGGFSGMKEPQPAMWSFDDKGVLRPIEFYYSEAHDGNFAEKDLELIAKFKTELALRGLDNVFGLVRYPGDKFDGSCEFSQGRANINLQPKDYPAVLKAFSTIWFFSEPLWKRGCTCKCNEVSSDHPHTGHRTTQRT</sequence>
<gene>
    <name evidence="2" type="ORF">UV8b_04509</name>
    <name evidence="1" type="ORF">UVI_02062960</name>
</gene>
<evidence type="ECO:0000313" key="1">
    <source>
        <dbReference type="EMBL" id="GAO19842.1"/>
    </source>
</evidence>
<dbReference type="OrthoDB" id="2322999at2759"/>
<reference evidence="2" key="3">
    <citation type="submission" date="2020-03" db="EMBL/GenBank/DDBJ databases">
        <title>A mixture of massive structural variations and highly conserved coding sequences in Ustilaginoidea virens genome.</title>
        <authorList>
            <person name="Zhang K."/>
            <person name="Zhao Z."/>
            <person name="Zhang Z."/>
            <person name="Li Y."/>
            <person name="Hsiang T."/>
            <person name="Sun W."/>
        </authorList>
    </citation>
    <scope>NUCLEOTIDE SEQUENCE</scope>
    <source>
        <strain evidence="2">UV-8b</strain>
    </source>
</reference>
<proteinExistence type="predicted"/>
<protein>
    <submittedName>
        <fullName evidence="1">Uncharacterized protein</fullName>
    </submittedName>
</protein>
<keyword evidence="3" id="KW-1185">Reference proteome</keyword>
<evidence type="ECO:0000313" key="3">
    <source>
        <dbReference type="Proteomes" id="UP000027002"/>
    </source>
</evidence>
<evidence type="ECO:0000313" key="4">
    <source>
        <dbReference type="Proteomes" id="UP000054053"/>
    </source>
</evidence>
<dbReference type="KEGG" id="uvi:66065287"/>
<dbReference type="Proteomes" id="UP000054053">
    <property type="component" value="Unassembled WGS sequence"/>
</dbReference>
<dbReference type="RefSeq" id="XP_042997941.1">
    <property type="nucleotide sequence ID" value="XM_043142007.1"/>
</dbReference>
<reference evidence="1" key="1">
    <citation type="journal article" date="2016" name="Genome Announc.">
        <title>Genome Sequence of Ustilaginoidea virens IPU010, a Rice Pathogenic Fungus Causing False Smut.</title>
        <authorList>
            <person name="Kumagai T."/>
            <person name="Ishii T."/>
            <person name="Terai G."/>
            <person name="Umemura M."/>
            <person name="Machida M."/>
            <person name="Asai K."/>
        </authorList>
    </citation>
    <scope>NUCLEOTIDE SEQUENCE [LARGE SCALE GENOMIC DNA]</scope>
    <source>
        <strain evidence="1">IPU010</strain>
    </source>
</reference>
<name>A0A1B5L808_USTVR</name>